<reference evidence="2" key="1">
    <citation type="submission" date="2020-06" db="EMBL/GenBank/DDBJ databases">
        <title>A novel thermopfilic bacterium from Erzurum, Turkey.</title>
        <authorList>
            <person name="Adiguzel A."/>
            <person name="Ay H."/>
            <person name="Baltaci M.O."/>
        </authorList>
    </citation>
    <scope>NUCLEOTIDE SEQUENCE</scope>
    <source>
        <strain evidence="2">P2</strain>
    </source>
</reference>
<evidence type="ECO:0000313" key="3">
    <source>
        <dbReference type="Proteomes" id="UP000625804"/>
    </source>
</evidence>
<feature type="chain" id="PRO_5035271771" evidence="1">
    <location>
        <begin position="26"/>
        <end position="292"/>
    </location>
</feature>
<dbReference type="EMBL" id="JABTTE010000011">
    <property type="protein sequence ID" value="NSL51957.1"/>
    <property type="molecule type" value="Genomic_DNA"/>
</dbReference>
<name>A0A8J8GEN6_9BACI</name>
<keyword evidence="3" id="KW-1185">Reference proteome</keyword>
<keyword evidence="1" id="KW-0732">Signal</keyword>
<dbReference type="Pfam" id="PF06207">
    <property type="entry name" value="DUF1002"/>
    <property type="match status" value="1"/>
</dbReference>
<dbReference type="AlphaFoldDB" id="A0A8J8GEN6"/>
<sequence length="292" mass="31918">MKLRSIISGLLLLFVFLLPAQVSFADAKPGDVIITLGENLTAEQQEAIKKEMGYKEGDTIVTVSNAEEHQYLGNYISKAQIGTKAISSAKITLKEEGSGLQVKTNNITWVTEDMYANSLITAGVKDADIYVTAPFAVSGTAGLTGILKAYEVSGEKVIPEEQKQLANEEMVKTAQLGERIGADEATALLAKIKEEIAKNPNISDEQVSTLIDQIAAQLGIQLTDAEKQGLIDLFNKMKNMNIDWNQVKNDLVYVTERLQEFMQDERTKGIISSIIDGLIAFLNWLKGLFSAA</sequence>
<proteinExistence type="predicted"/>
<gene>
    <name evidence="2" type="ORF">HR057_09360</name>
</gene>
<feature type="signal peptide" evidence="1">
    <location>
        <begin position="1"/>
        <end position="25"/>
    </location>
</feature>
<dbReference type="Proteomes" id="UP000625804">
    <property type="component" value="Unassembled WGS sequence"/>
</dbReference>
<evidence type="ECO:0000256" key="1">
    <source>
        <dbReference type="SAM" id="SignalP"/>
    </source>
</evidence>
<accession>A0A8J8GEN6</accession>
<evidence type="ECO:0000313" key="2">
    <source>
        <dbReference type="EMBL" id="NSL51957.1"/>
    </source>
</evidence>
<comment type="caution">
    <text evidence="2">The sequence shown here is derived from an EMBL/GenBank/DDBJ whole genome shotgun (WGS) entry which is preliminary data.</text>
</comment>
<dbReference type="InterPro" id="IPR009343">
    <property type="entry name" value="DUF1002"/>
</dbReference>
<dbReference type="RefSeq" id="WP_173731161.1">
    <property type="nucleotide sequence ID" value="NZ_JABTTE010000011.1"/>
</dbReference>
<organism evidence="2 3">
    <name type="scientific">Calidifontibacillus erzurumensis</name>
    <dbReference type="NCBI Taxonomy" id="2741433"/>
    <lineage>
        <taxon>Bacteria</taxon>
        <taxon>Bacillati</taxon>
        <taxon>Bacillota</taxon>
        <taxon>Bacilli</taxon>
        <taxon>Bacillales</taxon>
        <taxon>Bacillaceae</taxon>
        <taxon>Calidifontibacillus/Schinkia group</taxon>
        <taxon>Calidifontibacillus</taxon>
    </lineage>
</organism>
<protein>
    <submittedName>
        <fullName evidence="2">DUF1002 domain-containing protein</fullName>
    </submittedName>
</protein>